<reference evidence="1 2" key="1">
    <citation type="journal article" date="2019" name="Nat. Ecol. Evol.">
        <title>Megaphylogeny resolves global patterns of mushroom evolution.</title>
        <authorList>
            <person name="Varga T."/>
            <person name="Krizsan K."/>
            <person name="Foldi C."/>
            <person name="Dima B."/>
            <person name="Sanchez-Garcia M."/>
            <person name="Sanchez-Ramirez S."/>
            <person name="Szollosi G.J."/>
            <person name="Szarkandi J.G."/>
            <person name="Papp V."/>
            <person name="Albert L."/>
            <person name="Andreopoulos W."/>
            <person name="Angelini C."/>
            <person name="Antonin V."/>
            <person name="Barry K.W."/>
            <person name="Bougher N.L."/>
            <person name="Buchanan P."/>
            <person name="Buyck B."/>
            <person name="Bense V."/>
            <person name="Catcheside P."/>
            <person name="Chovatia M."/>
            <person name="Cooper J."/>
            <person name="Damon W."/>
            <person name="Desjardin D."/>
            <person name="Finy P."/>
            <person name="Geml J."/>
            <person name="Haridas S."/>
            <person name="Hughes K."/>
            <person name="Justo A."/>
            <person name="Karasinski D."/>
            <person name="Kautmanova I."/>
            <person name="Kiss B."/>
            <person name="Kocsube S."/>
            <person name="Kotiranta H."/>
            <person name="LaButti K.M."/>
            <person name="Lechner B.E."/>
            <person name="Liimatainen K."/>
            <person name="Lipzen A."/>
            <person name="Lukacs Z."/>
            <person name="Mihaltcheva S."/>
            <person name="Morgado L.N."/>
            <person name="Niskanen T."/>
            <person name="Noordeloos M.E."/>
            <person name="Ohm R.A."/>
            <person name="Ortiz-Santana B."/>
            <person name="Ovrebo C."/>
            <person name="Racz N."/>
            <person name="Riley R."/>
            <person name="Savchenko A."/>
            <person name="Shiryaev A."/>
            <person name="Soop K."/>
            <person name="Spirin V."/>
            <person name="Szebenyi C."/>
            <person name="Tomsovsky M."/>
            <person name="Tulloss R.E."/>
            <person name="Uehling J."/>
            <person name="Grigoriev I.V."/>
            <person name="Vagvolgyi C."/>
            <person name="Papp T."/>
            <person name="Martin F.M."/>
            <person name="Miettinen O."/>
            <person name="Hibbett D.S."/>
            <person name="Nagy L.G."/>
        </authorList>
    </citation>
    <scope>NUCLEOTIDE SEQUENCE [LARGE SCALE GENOMIC DNA]</scope>
    <source>
        <strain evidence="1 2">NL-1719</strain>
    </source>
</reference>
<gene>
    <name evidence="1" type="ORF">BDN72DRAFT_859060</name>
</gene>
<accession>A0ACD3APW1</accession>
<name>A0ACD3APW1_9AGAR</name>
<dbReference type="EMBL" id="ML208373">
    <property type="protein sequence ID" value="TFK67550.1"/>
    <property type="molecule type" value="Genomic_DNA"/>
</dbReference>
<evidence type="ECO:0000313" key="2">
    <source>
        <dbReference type="Proteomes" id="UP000308600"/>
    </source>
</evidence>
<keyword evidence="2" id="KW-1185">Reference proteome</keyword>
<dbReference type="Proteomes" id="UP000308600">
    <property type="component" value="Unassembled WGS sequence"/>
</dbReference>
<proteinExistence type="predicted"/>
<evidence type="ECO:0000313" key="1">
    <source>
        <dbReference type="EMBL" id="TFK67550.1"/>
    </source>
</evidence>
<protein>
    <submittedName>
        <fullName evidence="1">Uncharacterized protein</fullName>
    </submittedName>
</protein>
<organism evidence="1 2">
    <name type="scientific">Pluteus cervinus</name>
    <dbReference type="NCBI Taxonomy" id="181527"/>
    <lineage>
        <taxon>Eukaryota</taxon>
        <taxon>Fungi</taxon>
        <taxon>Dikarya</taxon>
        <taxon>Basidiomycota</taxon>
        <taxon>Agaricomycotina</taxon>
        <taxon>Agaricomycetes</taxon>
        <taxon>Agaricomycetidae</taxon>
        <taxon>Agaricales</taxon>
        <taxon>Pluteineae</taxon>
        <taxon>Pluteaceae</taxon>
        <taxon>Pluteus</taxon>
    </lineage>
</organism>
<sequence>MPSKGEKRWDSSPFSALARLATPVPPYPSPPRTMSNDNGFASTNLNGGKWGVQESVYWVEQASPAFSQPPSSPAAVVFVPTTIIALPTAIADLSPRTALQPGLFVYSSKPSTTIHILPVQWQRELSGFRKEEGGDSYTPNLPINPNAVMDDVGNTFIFPNQQNSKRVVLVLVLNKGALSCSPLGQTSLPSYEEAPGEDDERNATVERLEFMVRLSEAQPVMVKKKGWVDILVRTSLDRNDLRIIYDWWTRHASLIAIAAIGEGAGEAMQSKLEQILNRTYIRRHSSSGSTCSLSMRTPEEPGTVVAGIFQELYQQQPFSVLILALEDPKARVHLHGAAALINFCEGVERDTLFPYLDPIVERLSKLLNPRGDRPQVRRYVQEQAITTLAMFADASEALFAKHYASIMLLLLNVLQNAGGPTHINCVPRPWSVRDSLNPILIRPTLNQLLPYCDMVEGVDEERDVRTSATKEKSQAFKALVIYCSILGTRFAPSLAQGLELALPSLILYFHEGVREACAM</sequence>